<sequence>MLQITQNIRDGRLSVVTVPEPLARPGHVLIANACSLISAGTEKMVMDLAGKSLLGKARERPDHVRRVLQKLRGEGILQTLAQVREKLDEPMAMGYCSSGIVLACGSGVQEFKPGDRVASNGPHAGVVCVPKNLCATVPDGVSFEQAAFTVLGAIALQGVRLARLSLGDTAFVIGLGLVGQLAVALLKAQGCRVLATDPDSAKCVLAATLGADPAAPHLDAGRVLRLTRGLGADAVLIAASTKSDGPVELAGEAVRQKGRVVAVGAVGLNLPRRPYYFKEAEFVVSCSYGPGRYDPEYEERGRDYPAAHVRWTEQRNMQAVLDLMASGRLDVRPLISHRFRIENAEAAYALIEAGMQPYLGIILEYPDKPAPLKRLTLPAVSGVRQQDSIGVGCLGAGNFARMVLLPAIAKDKRLQPRIICSAGGLSAAHSGLKSGFEAATADEDEVFKNDRVSAVFVVTRHDRHASQVIEGIRSGRHVFVEKPLALTVEELIAVEAALGEAVSAGSAPLLMVGFNRRFSPAARRVKEFFSAVHEPLTVMIRFNAGEIPAEHWTQDESTGGGRIIGEACHAIDLAACLAGAPPVRVFAESIGGLSSPRITDDQCFITLRHANGAISTVAYLSGGDKAFPKERVEVIGGGRIAVIEDFREVITCAGGKIAKTRLGRQDKGHRAEIEAFASAVADGGPWPIPWEELRAVSLAAILAVRSIREGVPFELDSAL</sequence>
<keyword evidence="5" id="KW-0560">Oxidoreductase</keyword>
<dbReference type="Gene3D" id="3.90.180.10">
    <property type="entry name" value="Medium-chain alcohol dehydrogenases, catalytic domain"/>
    <property type="match status" value="2"/>
</dbReference>
<protein>
    <submittedName>
        <fullName evidence="7">Alcohol dehydrogenase, zinc-binding domain protein</fullName>
    </submittedName>
</protein>
<organism evidence="7 8">
    <name type="scientific">Syntrophobacter fumaroxidans (strain DSM 10017 / MPOB)</name>
    <dbReference type="NCBI Taxonomy" id="335543"/>
    <lineage>
        <taxon>Bacteria</taxon>
        <taxon>Pseudomonadati</taxon>
        <taxon>Thermodesulfobacteriota</taxon>
        <taxon>Syntrophobacteria</taxon>
        <taxon>Syntrophobacterales</taxon>
        <taxon>Syntrophobacteraceae</taxon>
        <taxon>Syntrophobacter</taxon>
    </lineage>
</organism>
<evidence type="ECO:0000256" key="4">
    <source>
        <dbReference type="ARBA" id="ARBA00022833"/>
    </source>
</evidence>
<evidence type="ECO:0000256" key="1">
    <source>
        <dbReference type="ARBA" id="ARBA00001947"/>
    </source>
</evidence>
<dbReference type="InterPro" id="IPR013149">
    <property type="entry name" value="ADH-like_C"/>
</dbReference>
<comment type="similarity">
    <text evidence="2">Belongs to the zinc-containing alcohol dehydrogenase family.</text>
</comment>
<keyword evidence="4" id="KW-0862">Zinc</keyword>
<dbReference type="Gene3D" id="3.30.360.10">
    <property type="entry name" value="Dihydrodipicolinate Reductase, domain 2"/>
    <property type="match status" value="1"/>
</dbReference>
<evidence type="ECO:0000259" key="6">
    <source>
        <dbReference type="SMART" id="SM00829"/>
    </source>
</evidence>
<dbReference type="Gene3D" id="3.40.50.720">
    <property type="entry name" value="NAD(P)-binding Rossmann-like Domain"/>
    <property type="match status" value="2"/>
</dbReference>
<evidence type="ECO:0000313" key="8">
    <source>
        <dbReference type="Proteomes" id="UP000001784"/>
    </source>
</evidence>
<dbReference type="eggNOG" id="COG1063">
    <property type="taxonomic scope" value="Bacteria"/>
</dbReference>
<evidence type="ECO:0000313" key="7">
    <source>
        <dbReference type="EMBL" id="ABK19004.1"/>
    </source>
</evidence>
<keyword evidence="8" id="KW-1185">Reference proteome</keyword>
<evidence type="ECO:0000256" key="5">
    <source>
        <dbReference type="ARBA" id="ARBA00023002"/>
    </source>
</evidence>
<dbReference type="InterPro" id="IPR011032">
    <property type="entry name" value="GroES-like_sf"/>
</dbReference>
<dbReference type="SUPFAM" id="SSF51735">
    <property type="entry name" value="NAD(P)-binding Rossmann-fold domains"/>
    <property type="match status" value="2"/>
</dbReference>
<dbReference type="InterPro" id="IPR055170">
    <property type="entry name" value="GFO_IDH_MocA-like_dom"/>
</dbReference>
<dbReference type="PANTHER" id="PTHR43350:SF19">
    <property type="entry name" value="D-GULOSIDE 3-DEHYDROGENASE"/>
    <property type="match status" value="1"/>
</dbReference>
<dbReference type="PANTHER" id="PTHR43350">
    <property type="entry name" value="NAD-DEPENDENT ALCOHOL DEHYDROGENASE"/>
    <property type="match status" value="1"/>
</dbReference>
<dbReference type="Pfam" id="PF00107">
    <property type="entry name" value="ADH_zinc_N"/>
    <property type="match status" value="1"/>
</dbReference>
<dbReference type="CDD" id="cd08255">
    <property type="entry name" value="2-desacetyl-2-hydroxyethyl_bacteriochlorophyllide_like"/>
    <property type="match status" value="1"/>
</dbReference>
<dbReference type="InParanoid" id="A0LNK2"/>
<dbReference type="SUPFAM" id="SSF55347">
    <property type="entry name" value="Glyceraldehyde-3-phosphate dehydrogenase-like, C-terminal domain"/>
    <property type="match status" value="1"/>
</dbReference>
<accession>A0LNK2</accession>
<dbReference type="EMBL" id="CP000478">
    <property type="protein sequence ID" value="ABK19004.1"/>
    <property type="molecule type" value="Genomic_DNA"/>
</dbReference>
<dbReference type="Pfam" id="PF01408">
    <property type="entry name" value="GFO_IDH_MocA"/>
    <property type="match status" value="1"/>
</dbReference>
<dbReference type="Proteomes" id="UP000001784">
    <property type="component" value="Chromosome"/>
</dbReference>
<name>A0LNK2_SYNFM</name>
<evidence type="ECO:0000256" key="2">
    <source>
        <dbReference type="ARBA" id="ARBA00008072"/>
    </source>
</evidence>
<comment type="cofactor">
    <cofactor evidence="1">
        <name>Zn(2+)</name>
        <dbReference type="ChEBI" id="CHEBI:29105"/>
    </cofactor>
</comment>
<dbReference type="GO" id="GO:0046872">
    <property type="term" value="F:metal ion binding"/>
    <property type="evidence" value="ECO:0007669"/>
    <property type="project" value="UniProtKB-KW"/>
</dbReference>
<gene>
    <name evidence="7" type="ordered locus">Sfum_3331</name>
</gene>
<dbReference type="GO" id="GO:0000166">
    <property type="term" value="F:nucleotide binding"/>
    <property type="evidence" value="ECO:0007669"/>
    <property type="project" value="InterPro"/>
</dbReference>
<evidence type="ECO:0000256" key="3">
    <source>
        <dbReference type="ARBA" id="ARBA00022723"/>
    </source>
</evidence>
<dbReference type="InterPro" id="IPR036291">
    <property type="entry name" value="NAD(P)-bd_dom_sf"/>
</dbReference>
<dbReference type="HOGENOM" id="CLU_024115_0_0_7"/>
<dbReference type="eggNOG" id="COG0673">
    <property type="taxonomic scope" value="Bacteria"/>
</dbReference>
<dbReference type="STRING" id="335543.Sfum_3331"/>
<dbReference type="OrthoDB" id="9782091at2"/>
<dbReference type="InterPro" id="IPR020843">
    <property type="entry name" value="ER"/>
</dbReference>
<dbReference type="KEGG" id="sfu:Sfum_3331"/>
<dbReference type="AlphaFoldDB" id="A0LNK2"/>
<dbReference type="RefSeq" id="WP_011700129.1">
    <property type="nucleotide sequence ID" value="NC_008554.1"/>
</dbReference>
<proteinExistence type="inferred from homology"/>
<feature type="domain" description="Enoyl reductase (ER)" evidence="6">
    <location>
        <begin position="11"/>
        <end position="356"/>
    </location>
</feature>
<dbReference type="SUPFAM" id="SSF50129">
    <property type="entry name" value="GroES-like"/>
    <property type="match status" value="1"/>
</dbReference>
<reference evidence="7 8" key="1">
    <citation type="submission" date="2006-10" db="EMBL/GenBank/DDBJ databases">
        <title>Complete sequence of Syntrophobacter fumaroxidans MPOB.</title>
        <authorList>
            <consortium name="US DOE Joint Genome Institute"/>
            <person name="Copeland A."/>
            <person name="Lucas S."/>
            <person name="Lapidus A."/>
            <person name="Barry K."/>
            <person name="Detter J.C."/>
            <person name="Glavina del Rio T."/>
            <person name="Hammon N."/>
            <person name="Israni S."/>
            <person name="Pitluck S."/>
            <person name="Goltsman E.G."/>
            <person name="Martinez M."/>
            <person name="Schmutz J."/>
            <person name="Larimer F."/>
            <person name="Land M."/>
            <person name="Hauser L."/>
            <person name="Kyrpides N."/>
            <person name="Kim E."/>
            <person name="Boone D.R."/>
            <person name="Brockman F."/>
            <person name="Culley D."/>
            <person name="Ferry J."/>
            <person name="Gunsalus R."/>
            <person name="McInerney M.J."/>
            <person name="Morrison M."/>
            <person name="Plugge C."/>
            <person name="Rohlin L."/>
            <person name="Scholten J."/>
            <person name="Sieber J."/>
            <person name="Stams A.J.M."/>
            <person name="Worm P."/>
            <person name="Henstra A.M."/>
            <person name="Richardson P."/>
        </authorList>
    </citation>
    <scope>NUCLEOTIDE SEQUENCE [LARGE SCALE GENOMIC DNA]</scope>
    <source>
        <strain evidence="8">DSM 10017 / MPOB</strain>
    </source>
</reference>
<dbReference type="SMART" id="SM00829">
    <property type="entry name" value="PKS_ER"/>
    <property type="match status" value="1"/>
</dbReference>
<keyword evidence="3" id="KW-0479">Metal-binding</keyword>
<dbReference type="GO" id="GO:0016491">
    <property type="term" value="F:oxidoreductase activity"/>
    <property type="evidence" value="ECO:0007669"/>
    <property type="project" value="UniProtKB-KW"/>
</dbReference>
<dbReference type="Pfam" id="PF22725">
    <property type="entry name" value="GFO_IDH_MocA_C3"/>
    <property type="match status" value="1"/>
</dbReference>
<dbReference type="InterPro" id="IPR000683">
    <property type="entry name" value="Gfo/Idh/MocA-like_OxRdtase_N"/>
</dbReference>